<feature type="region of interest" description="Disordered" evidence="3">
    <location>
        <begin position="4504"/>
        <end position="4523"/>
    </location>
</feature>
<reference evidence="5" key="1">
    <citation type="journal article" date="2011" name="Genome Biol.">
        <title>The draft genome of the carcinogenic human liver fluke Clonorchis sinensis.</title>
        <authorList>
            <person name="Wang X."/>
            <person name="Chen W."/>
            <person name="Huang Y."/>
            <person name="Sun J."/>
            <person name="Men J."/>
            <person name="Liu H."/>
            <person name="Luo F."/>
            <person name="Guo L."/>
            <person name="Lv X."/>
            <person name="Deng C."/>
            <person name="Zhou C."/>
            <person name="Fan Y."/>
            <person name="Li X."/>
            <person name="Huang L."/>
            <person name="Hu Y."/>
            <person name="Liang C."/>
            <person name="Hu X."/>
            <person name="Xu J."/>
            <person name="Yu X."/>
        </authorList>
    </citation>
    <scope>NUCLEOTIDE SEQUENCE [LARGE SCALE GENOMIC DNA]</scope>
    <source>
        <strain evidence="5">Henan</strain>
    </source>
</reference>
<feature type="region of interest" description="Disordered" evidence="3">
    <location>
        <begin position="4770"/>
        <end position="4789"/>
    </location>
</feature>
<feature type="region of interest" description="Disordered" evidence="3">
    <location>
        <begin position="4904"/>
        <end position="4930"/>
    </location>
</feature>
<evidence type="ECO:0000313" key="5">
    <source>
        <dbReference type="EMBL" id="GAA53476.1"/>
    </source>
</evidence>
<feature type="region of interest" description="Disordered" evidence="3">
    <location>
        <begin position="721"/>
        <end position="751"/>
    </location>
</feature>
<dbReference type="Pfam" id="PF17902">
    <property type="entry name" value="SH3_10"/>
    <property type="match status" value="1"/>
</dbReference>
<organism evidence="5 6">
    <name type="scientific">Clonorchis sinensis</name>
    <name type="common">Chinese liver fluke</name>
    <dbReference type="NCBI Taxonomy" id="79923"/>
    <lineage>
        <taxon>Eukaryota</taxon>
        <taxon>Metazoa</taxon>
        <taxon>Spiralia</taxon>
        <taxon>Lophotrochozoa</taxon>
        <taxon>Platyhelminthes</taxon>
        <taxon>Trematoda</taxon>
        <taxon>Digenea</taxon>
        <taxon>Opisthorchiida</taxon>
        <taxon>Opisthorchiata</taxon>
        <taxon>Opisthorchiidae</taxon>
        <taxon>Clonorchis</taxon>
    </lineage>
</organism>
<name>G7YKJ4_CLOSI</name>
<reference key="2">
    <citation type="submission" date="2011-10" db="EMBL/GenBank/DDBJ databases">
        <title>The genome and transcriptome sequence of Clonorchis sinensis provide insights into the carcinogenic liver fluke.</title>
        <authorList>
            <person name="Wang X."/>
            <person name="Huang Y."/>
            <person name="Chen W."/>
            <person name="Liu H."/>
            <person name="Guo L."/>
            <person name="Chen Y."/>
            <person name="Luo F."/>
            <person name="Zhou W."/>
            <person name="Sun J."/>
            <person name="Mao Q."/>
            <person name="Liang P."/>
            <person name="Zhou C."/>
            <person name="Tian Y."/>
            <person name="Men J."/>
            <person name="Lv X."/>
            <person name="Huang L."/>
            <person name="Zhou J."/>
            <person name="Hu Y."/>
            <person name="Li R."/>
            <person name="Zhang F."/>
            <person name="Lei H."/>
            <person name="Li X."/>
            <person name="Hu X."/>
            <person name="Liang C."/>
            <person name="Xu J."/>
            <person name="Wu Z."/>
            <person name="Yu X."/>
        </authorList>
    </citation>
    <scope>NUCLEOTIDE SEQUENCE</scope>
    <source>
        <strain>Henan</strain>
    </source>
</reference>
<dbReference type="EMBL" id="DF143505">
    <property type="protein sequence ID" value="GAA53476.1"/>
    <property type="molecule type" value="Genomic_DNA"/>
</dbReference>
<proteinExistence type="predicted"/>
<sequence>MAITSTNDWLFDFCPRTTDHRRTKQPVHLRRSHKQTTTKKFERHSSCEQRVERERVFRSPPSQILLKNVDSTICEVNSSWIVRTRPKWHPGPFEVRTFSIPATEVRLASYDGIECHSFGINGLFSVHTDILPEMSLLFDTATTKTILDVERIPHNQEPFATTDGTSGSIDKRAHKTDRYTYATVFGDPQILSWFVPFCPLKSHVIRAFNQSDLTLDTAKSTVIGFKKCTKLLESQLSEYEHKARAVCIGVNHLALDTERIQQDELLQKVKKLEQELKDSVSFDHCKSMSDTPIISQASQKSGLPQRASELRSDIKSNSAALRYLETISRLERSFTVLTENVSETSVQLSSPKALTESVYVKKDLGGNVQSCWNYVSNLSRLSQVHIRNAAEYQQFHHAVNEVEAKLSRRIKMTHPDHARPLDEDITGAHVLANELRDHLNHFIHLWNRTGQLLEESRRVVPVHLRLGGVNNGLSTNTEVPSVVMARALLSLAGPNYELAEGEEVRIVSNTDDPHFWKVQTSSGIVEVPSVCLWISDPDLGAVKRAITAREKCVESWELAVDRMRERLRTYYTRMLSHMAENGDVYYSSKNVMQHFLDDLDLLYPPSDASAVELKRALNRFQDKLQLVERGRQPRDAFVLREQDIVSMHSPLLRLRDHENQMRSLNVQAQFIGQHMAHYLREIDADRRRMDDELKRMTSLQRDHQTQLEHLISRVRRWSSRYDRGHPKFDSQESGTSSSVRSSTRSDVTWHGEAASRVRRDVMDAITQIGVETENAASQTHPLEMTTEVTEYRTARPLKESICQIGQITSVQLIQTEGLQAPPPLQKRDLFQAITQTGTVHADASLQTDVLETSWVGVEQARTQQALPTQVGDAVCQVGYIQSTSHTQTEEPWLGTAVSRARDQQAVGLQTSAAQPARDAICQIGTVTSSASIQTAGLALKPTRSVSEQFVASSMQPRPVSDVICQIGSLLAVQGTQTPHVETSRFHAITQTGMITTESEVQADLFLARPRQESTLAAACQVGVLQQPAAVQVSLLTPRPTVLDAICQIGLLQQSVATQVEPPTGRHFDVATQLGVLSMEQQLQTEMLEEIPMVEVIQQQQQRVFTTTANVETQVGVLSYNQATQFAGPVGKPSTSMACQTELGPVKDTTVQHLGKFYVDSYNVESQTGVITNNWATQTEDRMIETKIMPVVSAPAPKAYAYVAQTSEQRRPKLHEFALQTPQELKPKPRSKSYDVLTQVGIAKESRSTQVERSHKDYDVGSQVGVISQSKSIQTTQYTAVAPDTFEVELQTGVVTMSRDTQTRIDYQKRVQVEDANVGTDIRERGRDATIATADQLVMEPVLVQQAFRPATPKEEFGQQVEILSTRFDVETQSGVVTQADSTQTTTMEESVAKVSTAKYDVEMQSGVITQAHGTQTEMKFSAAIPVDDASVQHARPQPAENKKFQVTINPLAYDAIIESEKPILVDTVTPVKQIIPDVPKSEAGIQTITQSRYDVELQSGIVSHPHSTQTDMRLKPAISTSDVSIQYGKSPPVGYDRLLETEPQLHVDVVAPIQQVREVIQTDDFCAQATLAPSRYDVEMQSGTVTDVHGTQTEMKVQSVVPVDDASVQHATPKPKPGENKKFQVNIGPAAFDTLLESEQPLRVDVIAPVQQVIPEVRTSEAGIQASHAPSKYDVELQSGTVTDVHSTQTELKLTPVRPVNDASMQFEGKRPLAYDRLLESEKPLHVDVIAPVEQVRPQTPKDDFGVQADIVPNRYDVELQSGVVTDTHGTQADTKPKPVVQVNDASVQHEFKRPPAYDRLLEADQPVRVDVVAPVQQLLPVTPKDDVGVQVAIVPNKFDVEIQSGVVTETHGNQTDVKPKPIVPVNDISVQHVLARPSGYDRLLETEPQLHVDVVAPIQQVREVIQTDDFCAQATLAPSRYDVEMQSGTVTDVHGTQTEMKVQSVVPVDDASVQHATPKPKPGENKKFQVNIGPAAFDTLLESEQPLRVDVIAPVQQVIPEVRTSEAGIQASHAPSKYDVELQSGTVTDVHSTQTELKLTPVRPVNDASMQFEGKRPLAYDRLLESEKPLHVDVIAPVEQVRPQTPKDDFGVQADIVPNRYDVELQSGVVTDTHGTQADTKPKPVVQVNDASVQHEFKRPPAYDRLLEADQPVRVDVVAPVQQLLPVTPKDDVGVQVAIVPNKFDVEIQSGVVTETHGNQTDVKPKPIVPVNDISVQHVLARPSGYDRLLETEPQLHVDVVAPIQQVREVIQTDDFCAQATLAPSRYDVEMQSGTVTDVHGTQTEMKVQSVVPVDDASVQHATPKPKPGENKKFQVNIGPAAFDTLLESEQPLRVDVIAPVQQTIPEVPKSDIGTQVHISPERFDVELQSGIVSTIHAVQTEPQLKPVVPVNDSSVQHVCEKPKPVDNKLLQVQIGSMGYDKKVETERIDMVDVVAPVVPIKYDVEIQSGVATDSHSIQTDLRLKLDVPVSDASVQHEERKPAGYDTILETEKPLSLEVIAPVQQLRSEPSTNDFGTQVAILPNKFDVELQSGIVIDVHGTQTEIVPVDEVSVQHEAIRRHPGENKKFQVNLAPAAVDAILESEPQLLVDIIAPVQQVHPETPKHVEIQVGSTPVTYDVELQSGIITEAHSVQTDEIRKSPIHTVDAGVQHVPAQPTPGENKKFQVNLSPSAFDTLVEAKQPQQQTVLKNAVGLQAEVVHMTTDVQVQSGVITSVAGVQTDVVDKPRILTEDVSVQFTEKRPIGKENQTSVKPTTRDETTQSEDPLHIDVVAPVKREVIPTENMGVQAVIQPTRCDVEMQSGTVMSVHETQTEPLLKPVTPVDDVSVQYEAARPTARDMIVESEKPLSVEVIAPVQQVMPKTPQVDMGIQATIVPTRYDVEMQSGVVTDVHGIQTDKVLKPVVPVDDVGVQYEAARPTARDMIVESEKPLSVEVIAPVQQVMPKTPQVDMGIQATIVPTRYDVEMQSGTVMSVHETQTEPLLKPVTLVDDVSVQYEAARPTARDMIVESEKPLSVEVIAPVQQVMPKTPQVDMGIQATIVPTRYDVEMQSGVVTDVHGIQTDKVLKPVVPVDDASIQYEQDIGPVGKNKKLQVALHPIPHDRMLDSGEPISVDIIAPVQVAAIPMAEASLQAVITPTTYDVECQLGVTTKSGSTQTDAQEKTDTLDVSIQYKYVPEVQTSQKEVQAELKKKFIDIVIGTGPESRQQWKDYQSKTEEELNVQVLAPVQAAIPGEDVGIQAEYSPITYDVELQSGVLTMIQDTQTDPLTKLVVPTDDAGVQFTQAPPKPGSNKKFQVMLTPTGHDTVMSGDLKTQPDVVAPPMYDVELQSGVVTAVRQTQTDIQTLQPSVPVDEVNVHYERAMPVSHDLVLESERPFVAEVVAPVQQVIPGIETKETGMQTALTPTRYDVELQSGTVTTVHSSQTEAFVRPVVPVEDVSVQLEQAVGPAGKNKKFQVAIQAVPYDRSVDSGEPIRLDAIAPVQRMLAQVEDASVQASITPKLSDVSLQCGTVTNTCGLQTDEMEKPLVSVEESAVEYRISSPPTGVNKKLQFSAYSEPQDICVGSDIPIQTDVNAPVKQLPQSVATDSFGVQVVISADLYDVETQAGHVTNAGSTQTEAITIPMVDEADVQYQAFTITSGLNKKLQVRVSPIQVEASVQKDGSPVGATRSFGAQTAEDLVDSKVTFVRRAAGQDYTTNTEDILTVVALPMEQTVRIEPEKSDVSTQCGIRTETSVTQTSVLSTRTRSVATDEPLSIEVVAPVQTVSQEDKTRKYDVSVQLGVKTQVALTQTEPELGRQQKVTSTQTEPLAPDAIECAVTTVAYHETEGSSRNKKLQVSTDIPQLDFSTQTEPREPILSDMQTQTIVRDEEMTQTTVSYMDSVRKESQGFRPHPAIPLVESITEFATPHRNKKCQINLVSSEGTKPMTSNKKLQARVIQLDSECQFESRPVVSETTQPVPAVRVEAEAQAGPIQHNKKLQASVVSSTDSVAFVPASKSDASTMTLPQPSFDVWTQIEEPVRMEPEVRELQLAGQFATPLDRRDCAMQTTLSLTSDAMVDTIPTKYVTQIIQAEAEPTQESSIFRTQLITSFSEKVEAEPTKAEVTHVSFSQRPPQPIELTPKVEHTAYVSKTIQLSVPRADNSLQTDLMTASKHSPVQTRHVRIQKGSSWLFSRQQDTGIQVDLTEVGQESPLYVRPVQTAARSEVVDTTECYVSSRYGSMTSPTGSARGSVLGGRYMRPNVVSWGVQCTPHTLTGVTQTTDLLKYETGSEISGDAVSIKEDVKQSKGVATIGVQTDIEDEYLIKRVVTTVARRSAIQSYRHNAPVLKQLRGRGRTPLLSSSLPSNLDGQFIEDDDEQLAGVPVTTKKVTTTYLDGTQKVVREELLTEEVQSRARSLDSRIATHMHLSEQDMYEADVFDLPDETDLQTDAEHCFNNLLNIWSVPYLLTRIRRRGGSLSVDRDLGTTVGTGRPTRLVGAKTQYTSTGSLLLSQTGNTRTAETQTFGFVGTNRPPHKNKRIQRGPSCISWSPSQTTVAVVEPSPPTDESSPISAPGRQTRSTQQQQQHEQTQQVGFTTTYTEVHREHSSSFASAVEDYVCPKCGTHAHIPQFGTMSTTQSQSLPITQLRNALSQTRSSGYYTLENAGLTLPVYIGDEELMRINPNQEVVEQPQVSVITWCPGDDIERSDAGSPSTTHDEVWVDSPGKLLEMQVTGVTVPGTNKVISAAEAFYRGILRVVYWDYTKVDPRQTSGDMGVAIPLVDAVLSDAVKLAAESRRDKPSRDQTTDDQSTSTLDAHVVWTTPERHRTRYLVHSIRPEVERQEVGSRTVSDAYTVAAAIRAGYIDRDSGLLVVRNPPTTGLSSSTMHQYPYGTEESSPYDEQTETLSVQEAMRRGILQAELIETDSPYQTRSEGQLRTLPLYSPQDMPQDMDI</sequence>
<feature type="compositionally biased region" description="Low complexity" evidence="3">
    <location>
        <begin position="4554"/>
        <end position="4568"/>
    </location>
</feature>
<dbReference type="Gene3D" id="1.20.58.60">
    <property type="match status" value="1"/>
</dbReference>
<evidence type="ECO:0000256" key="3">
    <source>
        <dbReference type="SAM" id="MobiDB-lite"/>
    </source>
</evidence>
<feature type="compositionally biased region" description="Low complexity" evidence="3">
    <location>
        <begin position="731"/>
        <end position="745"/>
    </location>
</feature>
<evidence type="ECO:0000256" key="2">
    <source>
        <dbReference type="ARBA" id="ARBA00022737"/>
    </source>
</evidence>
<feature type="domain" description="Desmoplakin SH3" evidence="4">
    <location>
        <begin position="479"/>
        <end position="534"/>
    </location>
</feature>
<dbReference type="InterPro" id="IPR041615">
    <property type="entry name" value="Desmoplakin_SH3"/>
</dbReference>
<feature type="region of interest" description="Disordered" evidence="3">
    <location>
        <begin position="4858"/>
        <end position="4877"/>
    </location>
</feature>
<dbReference type="InterPro" id="IPR035915">
    <property type="entry name" value="Plakin_repeat_sf"/>
</dbReference>
<keyword evidence="2" id="KW-0677">Repeat</keyword>
<dbReference type="Gene3D" id="2.30.30.40">
    <property type="entry name" value="SH3 Domains"/>
    <property type="match status" value="1"/>
</dbReference>
<accession>G7YKJ4</accession>
<protein>
    <recommendedName>
        <fullName evidence="4">Desmoplakin SH3 domain-containing protein</fullName>
    </recommendedName>
</protein>
<dbReference type="Gene3D" id="3.90.1290.10">
    <property type="entry name" value="Plakin repeat"/>
    <property type="match status" value="1"/>
</dbReference>
<evidence type="ECO:0000313" key="6">
    <source>
        <dbReference type="Proteomes" id="UP000008909"/>
    </source>
</evidence>
<feature type="compositionally biased region" description="Basic and acidic residues" evidence="3">
    <location>
        <begin position="721"/>
        <end position="730"/>
    </location>
</feature>
<gene>
    <name evidence="5" type="ORF">CLF_110325</name>
</gene>
<keyword evidence="6" id="KW-1185">Reference proteome</keyword>
<feature type="region of interest" description="Disordered" evidence="3">
    <location>
        <begin position="4534"/>
        <end position="4568"/>
    </location>
</feature>
<dbReference type="Proteomes" id="UP000008909">
    <property type="component" value="Unassembled WGS sequence"/>
</dbReference>
<feature type="compositionally biased region" description="Basic and acidic residues" evidence="3">
    <location>
        <begin position="4770"/>
        <end position="4782"/>
    </location>
</feature>
<keyword evidence="1" id="KW-0597">Phosphoprotein</keyword>
<evidence type="ECO:0000259" key="4">
    <source>
        <dbReference type="Pfam" id="PF17902"/>
    </source>
</evidence>
<evidence type="ECO:0000256" key="1">
    <source>
        <dbReference type="ARBA" id="ARBA00022553"/>
    </source>
</evidence>